<evidence type="ECO:0000256" key="5">
    <source>
        <dbReference type="ARBA" id="ARBA00034115"/>
    </source>
</evidence>
<dbReference type="RefSeq" id="WP_139939909.1">
    <property type="nucleotide sequence ID" value="NZ_JBHSYP010000003.1"/>
</dbReference>
<evidence type="ECO:0000256" key="7">
    <source>
        <dbReference type="ARBA" id="ARBA00049127"/>
    </source>
</evidence>
<dbReference type="PRINTS" id="PR01179">
    <property type="entry name" value="ODADCRBXLASE"/>
</dbReference>
<name>A0A501PNH4_9PROT</name>
<comment type="similarity">
    <text evidence="2">Belongs to the Orn/Lys/Arg decarboxylase class-II family.</text>
</comment>
<sequence>MDYYHSVNGVLADLEPVEPVFCHRPHTARRAAKWFLDNFQGDVLYAVKANPSPVVLDALYEAGVRHFDVASPKELERVSSFKDARFYNMNPVKHPRHIAISYFDYGVRDFSVDCMDELDKVLRATGHAKDLNIFVRLAVNNNSSMLPLDRKYGVPLLDSAELLMAARLNAAKLGVCFHVGSQCMDPEAYRQAITLANQAIVRAGVLVDTLDVGGGFPSAYPGVQPLELGHYMNVIHEAFEDSLASDNARLICEPGRALCAEAGSLITSVTLRKDNYLYLTEGAYGALFDAAHLKFKFPVQMHRVGANSEQAKLTGFSFYGPTCDSIDYMPGPFMLPEDIGIGDYVEVGMLGAYGQSMRTAFNGFHEGPEVIVGDEPMHSMYNFDQEQEDVLADNVLALEAHLSE</sequence>
<feature type="active site" description="Proton donor" evidence="8">
    <location>
        <position position="323"/>
    </location>
</feature>
<dbReference type="GO" id="GO:0004586">
    <property type="term" value="F:ornithine decarboxylase activity"/>
    <property type="evidence" value="ECO:0007669"/>
    <property type="project" value="UniProtKB-EC"/>
</dbReference>
<dbReference type="InterPro" id="IPR022644">
    <property type="entry name" value="De-COase2_N"/>
</dbReference>
<organism evidence="10 11">
    <name type="scientific">Emcibacter nanhaiensis</name>
    <dbReference type="NCBI Taxonomy" id="1505037"/>
    <lineage>
        <taxon>Bacteria</taxon>
        <taxon>Pseudomonadati</taxon>
        <taxon>Pseudomonadota</taxon>
        <taxon>Alphaproteobacteria</taxon>
        <taxon>Emcibacterales</taxon>
        <taxon>Emcibacteraceae</taxon>
        <taxon>Emcibacter</taxon>
    </lineage>
</organism>
<proteinExistence type="inferred from homology"/>
<comment type="pathway">
    <text evidence="5">Amine and polyamine biosynthesis; putrescine biosynthesis via L-ornithine pathway; putrescine from L-ornithine: step 1/1.</text>
</comment>
<dbReference type="Gene3D" id="3.20.20.10">
    <property type="entry name" value="Alanine racemase"/>
    <property type="match status" value="1"/>
</dbReference>
<evidence type="ECO:0000256" key="6">
    <source>
        <dbReference type="ARBA" id="ARBA00034138"/>
    </source>
</evidence>
<reference evidence="11" key="1">
    <citation type="submission" date="2019-06" db="EMBL/GenBank/DDBJ databases">
        <title>The complete genome of Emcibacter congregatus ZYLT.</title>
        <authorList>
            <person name="Zhao Z."/>
        </authorList>
    </citation>
    <scope>NUCLEOTIDE SEQUENCE [LARGE SCALE GENOMIC DNA]</scope>
    <source>
        <strain evidence="11">MCCC 1A06723</strain>
    </source>
</reference>
<dbReference type="Proteomes" id="UP000319148">
    <property type="component" value="Unassembled WGS sequence"/>
</dbReference>
<keyword evidence="11" id="KW-1185">Reference proteome</keyword>
<protein>
    <recommendedName>
        <fullName evidence="6">ornithine decarboxylase</fullName>
        <ecNumber evidence="6">4.1.1.17</ecNumber>
    </recommendedName>
</protein>
<comment type="caution">
    <text evidence="10">The sequence shown here is derived from an EMBL/GenBank/DDBJ whole genome shotgun (WGS) entry which is preliminary data.</text>
</comment>
<dbReference type="InterPro" id="IPR009006">
    <property type="entry name" value="Ala_racemase/Decarboxylase_C"/>
</dbReference>
<dbReference type="SUPFAM" id="SSF50621">
    <property type="entry name" value="Alanine racemase C-terminal domain-like"/>
    <property type="match status" value="1"/>
</dbReference>
<dbReference type="FunFam" id="3.20.20.10:FF:000008">
    <property type="entry name" value="Ornithine decarboxylase"/>
    <property type="match status" value="1"/>
</dbReference>
<dbReference type="GO" id="GO:0005737">
    <property type="term" value="C:cytoplasm"/>
    <property type="evidence" value="ECO:0007669"/>
    <property type="project" value="TreeGrafter"/>
</dbReference>
<feature type="modified residue" description="N6-(pyridoxal phosphate)lysine" evidence="8">
    <location>
        <position position="48"/>
    </location>
</feature>
<evidence type="ECO:0000256" key="3">
    <source>
        <dbReference type="ARBA" id="ARBA00022898"/>
    </source>
</evidence>
<dbReference type="PROSITE" id="PS00878">
    <property type="entry name" value="ODR_DC_2_1"/>
    <property type="match status" value="1"/>
</dbReference>
<dbReference type="InterPro" id="IPR022653">
    <property type="entry name" value="De-COase2_pyr-phos_BS"/>
</dbReference>
<dbReference type="PANTHER" id="PTHR11482:SF6">
    <property type="entry name" value="ORNITHINE DECARBOXYLASE 1-RELATED"/>
    <property type="match status" value="1"/>
</dbReference>
<dbReference type="PROSITE" id="PS00879">
    <property type="entry name" value="ODR_DC_2_2"/>
    <property type="match status" value="1"/>
</dbReference>
<evidence type="ECO:0000313" key="11">
    <source>
        <dbReference type="Proteomes" id="UP000319148"/>
    </source>
</evidence>
<accession>A0A501PNH4</accession>
<evidence type="ECO:0000256" key="8">
    <source>
        <dbReference type="PIRSR" id="PIRSR600183-50"/>
    </source>
</evidence>
<dbReference type="CDD" id="cd00622">
    <property type="entry name" value="PLPDE_III_ODC"/>
    <property type="match status" value="1"/>
</dbReference>
<evidence type="ECO:0000256" key="2">
    <source>
        <dbReference type="ARBA" id="ARBA00008872"/>
    </source>
</evidence>
<comment type="catalytic activity">
    <reaction evidence="7">
        <text>L-ornithine + H(+) = putrescine + CO2</text>
        <dbReference type="Rhea" id="RHEA:22964"/>
        <dbReference type="ChEBI" id="CHEBI:15378"/>
        <dbReference type="ChEBI" id="CHEBI:16526"/>
        <dbReference type="ChEBI" id="CHEBI:46911"/>
        <dbReference type="ChEBI" id="CHEBI:326268"/>
        <dbReference type="EC" id="4.1.1.17"/>
    </reaction>
</comment>
<dbReference type="InterPro" id="IPR022657">
    <property type="entry name" value="De-COase2_CS"/>
</dbReference>
<dbReference type="Pfam" id="PF02784">
    <property type="entry name" value="Orn_Arg_deC_N"/>
    <property type="match status" value="1"/>
</dbReference>
<keyword evidence="4" id="KW-0456">Lyase</keyword>
<feature type="domain" description="Orn/DAP/Arg decarboxylase 2 N-terminal" evidence="9">
    <location>
        <begin position="36"/>
        <end position="260"/>
    </location>
</feature>
<evidence type="ECO:0000259" key="9">
    <source>
        <dbReference type="Pfam" id="PF02784"/>
    </source>
</evidence>
<evidence type="ECO:0000256" key="1">
    <source>
        <dbReference type="ARBA" id="ARBA00001933"/>
    </source>
</evidence>
<evidence type="ECO:0000313" key="10">
    <source>
        <dbReference type="EMBL" id="TPD61989.1"/>
    </source>
</evidence>
<evidence type="ECO:0000256" key="4">
    <source>
        <dbReference type="ARBA" id="ARBA00023239"/>
    </source>
</evidence>
<dbReference type="InterPro" id="IPR002433">
    <property type="entry name" value="Orn_de-COase"/>
</dbReference>
<dbReference type="PRINTS" id="PR01182">
    <property type="entry name" value="ORNDCRBXLASE"/>
</dbReference>
<dbReference type="OrthoDB" id="9802147at2"/>
<dbReference type="GO" id="GO:0033387">
    <property type="term" value="P:putrescine biosynthetic process from arginine, via ornithine"/>
    <property type="evidence" value="ECO:0007669"/>
    <property type="project" value="TreeGrafter"/>
</dbReference>
<gene>
    <name evidence="10" type="ORF">FIV46_07260</name>
</gene>
<comment type="cofactor">
    <cofactor evidence="1 8">
        <name>pyridoxal 5'-phosphate</name>
        <dbReference type="ChEBI" id="CHEBI:597326"/>
    </cofactor>
</comment>
<dbReference type="InterPro" id="IPR000183">
    <property type="entry name" value="Orn/DAP/Arg_de-COase"/>
</dbReference>
<dbReference type="AlphaFoldDB" id="A0A501PNH4"/>
<keyword evidence="3 8" id="KW-0663">Pyridoxal phosphate</keyword>
<dbReference type="SUPFAM" id="SSF51419">
    <property type="entry name" value="PLP-binding barrel"/>
    <property type="match status" value="1"/>
</dbReference>
<dbReference type="PANTHER" id="PTHR11482">
    <property type="entry name" value="ARGININE/DIAMINOPIMELATE/ORNITHINE DECARBOXYLASE"/>
    <property type="match status" value="1"/>
</dbReference>
<dbReference type="EC" id="4.1.1.17" evidence="6"/>
<dbReference type="InterPro" id="IPR029066">
    <property type="entry name" value="PLP-binding_barrel"/>
</dbReference>
<dbReference type="Gene3D" id="2.40.37.10">
    <property type="entry name" value="Lyase, Ornithine Decarboxylase, Chain A, domain 1"/>
    <property type="match status" value="1"/>
</dbReference>
<dbReference type="EMBL" id="VFIY01000005">
    <property type="protein sequence ID" value="TPD61989.1"/>
    <property type="molecule type" value="Genomic_DNA"/>
</dbReference>